<evidence type="ECO:0000313" key="2">
    <source>
        <dbReference type="Proteomes" id="UP000828941"/>
    </source>
</evidence>
<protein>
    <submittedName>
        <fullName evidence="1">Uncharacterized protein</fullName>
    </submittedName>
</protein>
<dbReference type="EMBL" id="CM039437">
    <property type="protein sequence ID" value="KAI4305749.1"/>
    <property type="molecule type" value="Genomic_DNA"/>
</dbReference>
<sequence>MRVISCCIYAFSKVIAFSSSSSSSAFLFHFYGTPISQILVANLAIRRALEVVLMGKGDNERCIFPLTYLQIGDLQSYLSDLSLFLANDSKRVYILVDNRPWLRDLGASGAHFWQLMVTKSRLSPFAITKAHRVRKEGKEVCSGSSTSKPKKFLQWFTVVDVSMLSGKRVLLPVEKLRNSLQLRSELHRTLYGFIVFEIAWTDVRGINYYNELQTDTSLAVEAKIMQRWEFDSIAQASSCISSWFSGTLSEKLLLKEHLDSAAGELFYDAAENFSGPVPIDDGDDDDDNIYNDILSAEDCPVHCLDNDFSIYSERTEQGIEIPHTPPPLSGPYKRRNVMKSFDTGLEVHNYSDEMLAETENCSQCSETSSSVSENGDEVTQYSDVLILVRFADHDLPFKLREVIVPDLRLLTLLEAGLPSWVLFLQSYPVFCHLYRPWMCPLARVLYVLISLATVIIGFYDLYKNVPILKATASRLCGPLFDWIETWEMVSRIKYLGTILFLHNFQRAIKWFLAVTHTTRYFFSVLVQPLVEIFEEVFGFLLPSLNMLFELVEDICSVVWIAIATSCDIVGDLLEFLFSPFWFIFSLAWKIATTILYPIFLILWEIFYAPVRLVLAMSSFVAFICNYSFAILGNVWNFLSSFIQLASSSEAALRSHEISIWRTLWNDLLSRIFRAIKSILYGFVAFFAACNRHRLSIYNLIQEFLRRLFRRCRTSKPADSRDGRRQNWVVEKRKIHFQ</sequence>
<proteinExistence type="predicted"/>
<name>A0ACB9L7R2_BAUVA</name>
<gene>
    <name evidence="1" type="ORF">L6164_029097</name>
</gene>
<organism evidence="1 2">
    <name type="scientific">Bauhinia variegata</name>
    <name type="common">Purple orchid tree</name>
    <name type="synonym">Phanera variegata</name>
    <dbReference type="NCBI Taxonomy" id="167791"/>
    <lineage>
        <taxon>Eukaryota</taxon>
        <taxon>Viridiplantae</taxon>
        <taxon>Streptophyta</taxon>
        <taxon>Embryophyta</taxon>
        <taxon>Tracheophyta</taxon>
        <taxon>Spermatophyta</taxon>
        <taxon>Magnoliopsida</taxon>
        <taxon>eudicotyledons</taxon>
        <taxon>Gunneridae</taxon>
        <taxon>Pentapetalae</taxon>
        <taxon>rosids</taxon>
        <taxon>fabids</taxon>
        <taxon>Fabales</taxon>
        <taxon>Fabaceae</taxon>
        <taxon>Cercidoideae</taxon>
        <taxon>Cercideae</taxon>
        <taxon>Bauhiniinae</taxon>
        <taxon>Bauhinia</taxon>
    </lineage>
</organism>
<reference evidence="1 2" key="1">
    <citation type="journal article" date="2022" name="DNA Res.">
        <title>Chromosomal-level genome assembly of the orchid tree Bauhinia variegata (Leguminosae; Cercidoideae) supports the allotetraploid origin hypothesis of Bauhinia.</title>
        <authorList>
            <person name="Zhong Y."/>
            <person name="Chen Y."/>
            <person name="Zheng D."/>
            <person name="Pang J."/>
            <person name="Liu Y."/>
            <person name="Luo S."/>
            <person name="Meng S."/>
            <person name="Qian L."/>
            <person name="Wei D."/>
            <person name="Dai S."/>
            <person name="Zhou R."/>
        </authorList>
    </citation>
    <scope>NUCLEOTIDE SEQUENCE [LARGE SCALE GENOMIC DNA]</scope>
    <source>
        <strain evidence="1">BV-YZ2020</strain>
    </source>
</reference>
<accession>A0ACB9L7R2</accession>
<keyword evidence="2" id="KW-1185">Reference proteome</keyword>
<comment type="caution">
    <text evidence="1">The sequence shown here is derived from an EMBL/GenBank/DDBJ whole genome shotgun (WGS) entry which is preliminary data.</text>
</comment>
<evidence type="ECO:0000313" key="1">
    <source>
        <dbReference type="EMBL" id="KAI4305749.1"/>
    </source>
</evidence>
<dbReference type="Proteomes" id="UP000828941">
    <property type="component" value="Chromosome 12"/>
</dbReference>